<evidence type="ECO:0000256" key="7">
    <source>
        <dbReference type="PIRSR" id="PIRSR602401-1"/>
    </source>
</evidence>
<dbReference type="OrthoDB" id="3945418at2759"/>
<dbReference type="SUPFAM" id="SSF48264">
    <property type="entry name" value="Cytochrome P450"/>
    <property type="match status" value="1"/>
</dbReference>
<accession>S3CMC4</accession>
<feature type="binding site" description="axial binding residue" evidence="7">
    <location>
        <position position="474"/>
    </location>
    <ligand>
        <name>heme</name>
        <dbReference type="ChEBI" id="CHEBI:30413"/>
    </ligand>
    <ligandPart>
        <name>Fe</name>
        <dbReference type="ChEBI" id="CHEBI:18248"/>
    </ligandPart>
</feature>
<dbReference type="GO" id="GO:0016705">
    <property type="term" value="F:oxidoreductase activity, acting on paired donors, with incorporation or reduction of molecular oxygen"/>
    <property type="evidence" value="ECO:0007669"/>
    <property type="project" value="InterPro"/>
</dbReference>
<dbReference type="STRING" id="1116229.S3CMC4"/>
<feature type="transmembrane region" description="Helical" evidence="8">
    <location>
        <begin position="7"/>
        <end position="28"/>
    </location>
</feature>
<protein>
    <submittedName>
        <fullName evidence="9">Cytochrome P450</fullName>
    </submittedName>
</protein>
<evidence type="ECO:0000256" key="3">
    <source>
        <dbReference type="ARBA" id="ARBA00022723"/>
    </source>
</evidence>
<evidence type="ECO:0000256" key="2">
    <source>
        <dbReference type="ARBA" id="ARBA00010617"/>
    </source>
</evidence>
<dbReference type="eggNOG" id="KOG0158">
    <property type="taxonomic scope" value="Eukaryota"/>
</dbReference>
<keyword evidence="8" id="KW-1133">Transmembrane helix</keyword>
<proteinExistence type="inferred from homology"/>
<evidence type="ECO:0000313" key="9">
    <source>
        <dbReference type="EMBL" id="EPE26354.1"/>
    </source>
</evidence>
<evidence type="ECO:0000256" key="1">
    <source>
        <dbReference type="ARBA" id="ARBA00001971"/>
    </source>
</evidence>
<dbReference type="AlphaFoldDB" id="S3CMC4"/>
<keyword evidence="6" id="KW-0503">Monooxygenase</keyword>
<dbReference type="HOGENOM" id="CLU_001570_14_4_1"/>
<keyword evidence="5 7" id="KW-0408">Iron</keyword>
<dbReference type="PANTHER" id="PTHR24305:SF157">
    <property type="entry name" value="N-ACETYLTRYPTOPHAN 6-HYDROXYLASE IVOC-RELATED"/>
    <property type="match status" value="1"/>
</dbReference>
<feature type="transmembrane region" description="Helical" evidence="8">
    <location>
        <begin position="40"/>
        <end position="61"/>
    </location>
</feature>
<keyword evidence="4" id="KW-0560">Oxidoreductase</keyword>
<keyword evidence="3 7" id="KW-0479">Metal-binding</keyword>
<gene>
    <name evidence="9" type="ORF">GLAREA_02266</name>
</gene>
<dbReference type="KEGG" id="glz:GLAREA_02266"/>
<dbReference type="PRINTS" id="PR00385">
    <property type="entry name" value="P450"/>
</dbReference>
<keyword evidence="8" id="KW-0812">Transmembrane</keyword>
<dbReference type="Proteomes" id="UP000016922">
    <property type="component" value="Unassembled WGS sequence"/>
</dbReference>
<dbReference type="InterPro" id="IPR002401">
    <property type="entry name" value="Cyt_P450_E_grp-I"/>
</dbReference>
<evidence type="ECO:0000256" key="5">
    <source>
        <dbReference type="ARBA" id="ARBA00023004"/>
    </source>
</evidence>
<dbReference type="GO" id="GO:0020037">
    <property type="term" value="F:heme binding"/>
    <property type="evidence" value="ECO:0007669"/>
    <property type="project" value="InterPro"/>
</dbReference>
<organism evidence="9 10">
    <name type="scientific">Glarea lozoyensis (strain ATCC 20868 / MF5171)</name>
    <dbReference type="NCBI Taxonomy" id="1116229"/>
    <lineage>
        <taxon>Eukaryota</taxon>
        <taxon>Fungi</taxon>
        <taxon>Dikarya</taxon>
        <taxon>Ascomycota</taxon>
        <taxon>Pezizomycotina</taxon>
        <taxon>Leotiomycetes</taxon>
        <taxon>Helotiales</taxon>
        <taxon>Helotiaceae</taxon>
        <taxon>Glarea</taxon>
    </lineage>
</organism>
<keyword evidence="10" id="KW-1185">Reference proteome</keyword>
<keyword evidence="8" id="KW-0472">Membrane</keyword>
<sequence length="544" mass="61038">MQRSRKSAIAFASYILIAAISYCGVVAINTYVSTLTHATIFYSLLLLNGYTAATITYRLFLSPYAAFPGPKLAGATYWYTFYYDAIKGGQYMYQIEKLHMKYGPVLRISPNELHIIDADFYDVLFSQSRRNKAPTWSQAFGNPDSIFGTIDHHQHRIRRAPLNPYFSKGSIRTLEPLIREDISRLVSVFRDYQKTKEPVPLKAAFAALTSDIVTQFCFMMQSDYIEADGFNVMVLKAGEGATDALHVVLQFPWLVSLLKLLPDSMMARMLGPGIGLLQDFQRHLEQQIRDILGSRDDYRVDVKHKTIFHDILNSNLPEQDKSAKRLSEEAQTIVSAGTVTTATSLSGAFVYLLLDPPRLHTLMQELEKAFPEISKPPTHAQLENLPYLTAVIQETLRLGSGVSFRLTRTAPDKTLQCGDYVIPPNINMSTHAPLIHNNPSLFPSPSTFNPERWLPGGSANPKYLIPYSRGSRQCLGMHLASAELYMTIATILRTFVRTEVGDDGAIIVKGMSLWETDRRDVDMIADIGLPRCERGRGNVRVLLG</sequence>
<dbReference type="GO" id="GO:0004497">
    <property type="term" value="F:monooxygenase activity"/>
    <property type="evidence" value="ECO:0007669"/>
    <property type="project" value="UniProtKB-KW"/>
</dbReference>
<dbReference type="EMBL" id="KE145371">
    <property type="protein sequence ID" value="EPE26354.1"/>
    <property type="molecule type" value="Genomic_DNA"/>
</dbReference>
<dbReference type="InterPro" id="IPR001128">
    <property type="entry name" value="Cyt_P450"/>
</dbReference>
<dbReference type="PANTHER" id="PTHR24305">
    <property type="entry name" value="CYTOCHROME P450"/>
    <property type="match status" value="1"/>
</dbReference>
<dbReference type="Pfam" id="PF00067">
    <property type="entry name" value="p450"/>
    <property type="match status" value="1"/>
</dbReference>
<comment type="similarity">
    <text evidence="2">Belongs to the cytochrome P450 family.</text>
</comment>
<evidence type="ECO:0000256" key="6">
    <source>
        <dbReference type="ARBA" id="ARBA00023033"/>
    </source>
</evidence>
<evidence type="ECO:0000256" key="8">
    <source>
        <dbReference type="SAM" id="Phobius"/>
    </source>
</evidence>
<reference evidence="9 10" key="1">
    <citation type="journal article" date="2013" name="BMC Genomics">
        <title>Genomics-driven discovery of the pneumocandin biosynthetic gene cluster in the fungus Glarea lozoyensis.</title>
        <authorList>
            <person name="Chen L."/>
            <person name="Yue Q."/>
            <person name="Zhang X."/>
            <person name="Xiang M."/>
            <person name="Wang C."/>
            <person name="Li S."/>
            <person name="Che Y."/>
            <person name="Ortiz-Lopez F.J."/>
            <person name="Bills G.F."/>
            <person name="Liu X."/>
            <person name="An Z."/>
        </authorList>
    </citation>
    <scope>NUCLEOTIDE SEQUENCE [LARGE SCALE GENOMIC DNA]</scope>
    <source>
        <strain evidence="10">ATCC 20868 / MF5171</strain>
    </source>
</reference>
<name>S3CMC4_GLAL2</name>
<dbReference type="Gene3D" id="1.10.630.10">
    <property type="entry name" value="Cytochrome P450"/>
    <property type="match status" value="1"/>
</dbReference>
<dbReference type="GeneID" id="19461324"/>
<keyword evidence="7" id="KW-0349">Heme</keyword>
<dbReference type="GO" id="GO:0005506">
    <property type="term" value="F:iron ion binding"/>
    <property type="evidence" value="ECO:0007669"/>
    <property type="project" value="InterPro"/>
</dbReference>
<dbReference type="InterPro" id="IPR050121">
    <property type="entry name" value="Cytochrome_P450_monoxygenase"/>
</dbReference>
<evidence type="ECO:0000256" key="4">
    <source>
        <dbReference type="ARBA" id="ARBA00023002"/>
    </source>
</evidence>
<dbReference type="PRINTS" id="PR00463">
    <property type="entry name" value="EP450I"/>
</dbReference>
<dbReference type="CDD" id="cd11062">
    <property type="entry name" value="CYP58-like"/>
    <property type="match status" value="1"/>
</dbReference>
<evidence type="ECO:0000313" key="10">
    <source>
        <dbReference type="Proteomes" id="UP000016922"/>
    </source>
</evidence>
<dbReference type="RefSeq" id="XP_008087673.1">
    <property type="nucleotide sequence ID" value="XM_008089482.1"/>
</dbReference>
<comment type="cofactor">
    <cofactor evidence="1 7">
        <name>heme</name>
        <dbReference type="ChEBI" id="CHEBI:30413"/>
    </cofactor>
</comment>
<dbReference type="OMA" id="MIGTIGH"/>
<dbReference type="InterPro" id="IPR036396">
    <property type="entry name" value="Cyt_P450_sf"/>
</dbReference>